<dbReference type="Proteomes" id="UP000075886">
    <property type="component" value="Unassembled WGS sequence"/>
</dbReference>
<evidence type="ECO:0000313" key="1">
    <source>
        <dbReference type="EnsemblMetazoa" id="AFAF005982-PA"/>
    </source>
</evidence>
<dbReference type="AlphaFoldDB" id="A0A182Q9Y9"/>
<dbReference type="EMBL" id="AXCN02001933">
    <property type="status" value="NOT_ANNOTATED_CDS"/>
    <property type="molecule type" value="Genomic_DNA"/>
</dbReference>
<proteinExistence type="predicted"/>
<organism evidence="1 2">
    <name type="scientific">Anopheles farauti</name>
    <dbReference type="NCBI Taxonomy" id="69004"/>
    <lineage>
        <taxon>Eukaryota</taxon>
        <taxon>Metazoa</taxon>
        <taxon>Ecdysozoa</taxon>
        <taxon>Arthropoda</taxon>
        <taxon>Hexapoda</taxon>
        <taxon>Insecta</taxon>
        <taxon>Pterygota</taxon>
        <taxon>Neoptera</taxon>
        <taxon>Endopterygota</taxon>
        <taxon>Diptera</taxon>
        <taxon>Nematocera</taxon>
        <taxon>Culicoidea</taxon>
        <taxon>Culicidae</taxon>
        <taxon>Anophelinae</taxon>
        <taxon>Anopheles</taxon>
    </lineage>
</organism>
<sequence>MTAPAGEEKLEAFVMKLAERVTVLEMLQQKLHEENIKLEQELAIYRTGTIELAKLQASYPANGTARLVTAMAVLIITPIDYLVGRDEIAQALEEKTDGQKLGADTIRMWEVPDGTRRAKVKLPVKHAIKSVGWHRREEVTVLRLIESRSSIPELCLSLNEPRGRRVGPKRG</sequence>
<accession>A0A182Q9Y9</accession>
<reference evidence="2" key="1">
    <citation type="submission" date="2014-01" db="EMBL/GenBank/DDBJ databases">
        <title>The Genome Sequence of Anopheles farauti FAR1 (V2).</title>
        <authorList>
            <consortium name="The Broad Institute Genomics Platform"/>
            <person name="Neafsey D.E."/>
            <person name="Besansky N."/>
            <person name="Howell P."/>
            <person name="Walton C."/>
            <person name="Young S.K."/>
            <person name="Zeng Q."/>
            <person name="Gargeya S."/>
            <person name="Fitzgerald M."/>
            <person name="Haas B."/>
            <person name="Abouelleil A."/>
            <person name="Allen A.W."/>
            <person name="Alvarado L."/>
            <person name="Arachchi H.M."/>
            <person name="Berlin A.M."/>
            <person name="Chapman S.B."/>
            <person name="Gainer-Dewar J."/>
            <person name="Goldberg J."/>
            <person name="Griggs A."/>
            <person name="Gujja S."/>
            <person name="Hansen M."/>
            <person name="Howarth C."/>
            <person name="Imamovic A."/>
            <person name="Ireland A."/>
            <person name="Larimer J."/>
            <person name="McCowan C."/>
            <person name="Murphy C."/>
            <person name="Pearson M."/>
            <person name="Poon T.W."/>
            <person name="Priest M."/>
            <person name="Roberts A."/>
            <person name="Saif S."/>
            <person name="Shea T."/>
            <person name="Sisk P."/>
            <person name="Sykes S."/>
            <person name="Wortman J."/>
            <person name="Nusbaum C."/>
            <person name="Birren B."/>
        </authorList>
    </citation>
    <scope>NUCLEOTIDE SEQUENCE [LARGE SCALE GENOMIC DNA]</scope>
    <source>
        <strain evidence="2">FAR1</strain>
    </source>
</reference>
<protein>
    <submittedName>
        <fullName evidence="1">Uncharacterized protein</fullName>
    </submittedName>
</protein>
<reference evidence="1" key="2">
    <citation type="submission" date="2020-05" db="UniProtKB">
        <authorList>
            <consortium name="EnsemblMetazoa"/>
        </authorList>
    </citation>
    <scope>IDENTIFICATION</scope>
    <source>
        <strain evidence="1">FAR1</strain>
    </source>
</reference>
<name>A0A182Q9Y9_9DIPT</name>
<evidence type="ECO:0000313" key="2">
    <source>
        <dbReference type="Proteomes" id="UP000075886"/>
    </source>
</evidence>
<dbReference type="VEuPathDB" id="VectorBase:AFAF005982"/>
<keyword evidence="2" id="KW-1185">Reference proteome</keyword>
<dbReference type="EnsemblMetazoa" id="AFAF005982-RA">
    <property type="protein sequence ID" value="AFAF005982-PA"/>
    <property type="gene ID" value="AFAF005982"/>
</dbReference>